<dbReference type="Proteomes" id="UP001575181">
    <property type="component" value="Unassembled WGS sequence"/>
</dbReference>
<accession>A0ABV4TY86</accession>
<proteinExistence type="predicted"/>
<gene>
    <name evidence="2" type="ORF">ACERLL_15820</name>
</gene>
<dbReference type="EMBL" id="JBGUAW010000012">
    <property type="protein sequence ID" value="MFA9462282.1"/>
    <property type="molecule type" value="Genomic_DNA"/>
</dbReference>
<organism evidence="2 3">
    <name type="scientific">Thiohalorhabdus methylotrophus</name>
    <dbReference type="NCBI Taxonomy" id="3242694"/>
    <lineage>
        <taxon>Bacteria</taxon>
        <taxon>Pseudomonadati</taxon>
        <taxon>Pseudomonadota</taxon>
        <taxon>Gammaproteobacteria</taxon>
        <taxon>Thiohalorhabdales</taxon>
        <taxon>Thiohalorhabdaceae</taxon>
        <taxon>Thiohalorhabdus</taxon>
    </lineage>
</organism>
<dbReference type="Pfam" id="PF11146">
    <property type="entry name" value="DUF2905"/>
    <property type="match status" value="1"/>
</dbReference>
<reference evidence="2 3" key="1">
    <citation type="submission" date="2024-08" db="EMBL/GenBank/DDBJ databases">
        <title>Whole-genome sequencing of halo(alkali)philic microorganisms from hypersaline lakes.</title>
        <authorList>
            <person name="Sorokin D.Y."/>
            <person name="Merkel A.Y."/>
            <person name="Messina E."/>
            <person name="Yakimov M."/>
        </authorList>
    </citation>
    <scope>NUCLEOTIDE SEQUENCE [LARGE SCALE GENOMIC DNA]</scope>
    <source>
        <strain evidence="2 3">Cl-TMA</strain>
    </source>
</reference>
<evidence type="ECO:0000313" key="2">
    <source>
        <dbReference type="EMBL" id="MFA9462282.1"/>
    </source>
</evidence>
<feature type="transmembrane region" description="Helical" evidence="1">
    <location>
        <begin position="43"/>
        <end position="64"/>
    </location>
</feature>
<keyword evidence="1" id="KW-0472">Membrane</keyword>
<evidence type="ECO:0000313" key="3">
    <source>
        <dbReference type="Proteomes" id="UP001575181"/>
    </source>
</evidence>
<dbReference type="PANTHER" id="PTHR36443:SF1">
    <property type="entry name" value="BSR5223 PROTEIN"/>
    <property type="match status" value="1"/>
</dbReference>
<dbReference type="InterPro" id="IPR021320">
    <property type="entry name" value="DUF2905"/>
</dbReference>
<keyword evidence="3" id="KW-1185">Reference proteome</keyword>
<keyword evidence="1" id="KW-1133">Transmembrane helix</keyword>
<comment type="caution">
    <text evidence="2">The sequence shown here is derived from an EMBL/GenBank/DDBJ whole genome shotgun (WGS) entry which is preliminary data.</text>
</comment>
<name>A0ABV4TY86_9GAMM</name>
<dbReference type="PANTHER" id="PTHR36443">
    <property type="entry name" value="BSR5223 PROTEIN"/>
    <property type="match status" value="1"/>
</dbReference>
<protein>
    <submittedName>
        <fullName evidence="2">DUF2905 domain-containing protein</fullName>
    </submittedName>
</protein>
<evidence type="ECO:0000256" key="1">
    <source>
        <dbReference type="SAM" id="Phobius"/>
    </source>
</evidence>
<dbReference type="RefSeq" id="WP_373657072.1">
    <property type="nucleotide sequence ID" value="NZ_JBGUAW010000012.1"/>
</dbReference>
<keyword evidence="1" id="KW-0812">Transmembrane</keyword>
<sequence length="66" mass="7481">MSRFLILLGAVLILVGILWPLLQKAGLGQLPGDIVIHRDNLHFYFPLTTSILVSILISLLIWLFRK</sequence>